<protein>
    <submittedName>
        <fullName evidence="3">Putative beta-barrel porin-2, OmpL-like. bbp2</fullName>
    </submittedName>
</protein>
<dbReference type="Pfam" id="PF07642">
    <property type="entry name" value="BBP2"/>
    <property type="match status" value="1"/>
</dbReference>
<evidence type="ECO:0000256" key="2">
    <source>
        <dbReference type="SAM" id="SignalP"/>
    </source>
</evidence>
<dbReference type="AlphaFoldDB" id="A0A1H5WPZ6"/>
<dbReference type="RefSeq" id="WP_146072077.1">
    <property type="nucleotide sequence ID" value="NZ_FNVA01000002.1"/>
</dbReference>
<name>A0A1H5WPZ6_9BACT</name>
<organism evidence="3 4">
    <name type="scientific">Bryocella elongata</name>
    <dbReference type="NCBI Taxonomy" id="863522"/>
    <lineage>
        <taxon>Bacteria</taxon>
        <taxon>Pseudomonadati</taxon>
        <taxon>Acidobacteriota</taxon>
        <taxon>Terriglobia</taxon>
        <taxon>Terriglobales</taxon>
        <taxon>Acidobacteriaceae</taxon>
        <taxon>Bryocella</taxon>
    </lineage>
</organism>
<keyword evidence="2" id="KW-0732">Signal</keyword>
<evidence type="ECO:0000313" key="3">
    <source>
        <dbReference type="EMBL" id="SEG01609.1"/>
    </source>
</evidence>
<dbReference type="OrthoDB" id="111111at2"/>
<dbReference type="SUPFAM" id="SSF56935">
    <property type="entry name" value="Porins"/>
    <property type="match status" value="1"/>
</dbReference>
<accession>A0A1H5WPZ6</accession>
<feature type="chain" id="PRO_5009288548" evidence="2">
    <location>
        <begin position="41"/>
        <end position="523"/>
    </location>
</feature>
<keyword evidence="4" id="KW-1185">Reference proteome</keyword>
<reference evidence="3 4" key="1">
    <citation type="submission" date="2016-10" db="EMBL/GenBank/DDBJ databases">
        <authorList>
            <person name="de Groot N.N."/>
        </authorList>
    </citation>
    <scope>NUCLEOTIDE SEQUENCE [LARGE SCALE GENOMIC DNA]</scope>
    <source>
        <strain evidence="3 4">DSM 22489</strain>
    </source>
</reference>
<sequence length="523" mass="56398">MSPQPMTLSLCEMQQKLHSFFCRCALSAGLLALTAMSLTAAAQAPAAAQSEPDRISVLEHRIDQMQADLNEVRALLAAERAHAAGAPVAPAAPAVLAASTAAPASAPAAPTSAGPASTSSSVASAAAPATATPVVQTAASSVPASSLLMLPNGSTINLLIDTYIGYNANQSVGRVNYLHAYDVLDDVYGINQADVMYELLPDLAAGRRYGLRLDLQYGQATATLQGSPANEGRPDLWRNLFQAYGRYVIPAGKGVTVDVGKWASSLGYEGNYSKDQMQYSRAFFFNFLPFYHAGLRANYAFNDKLSVNYWMVNGTNQTEPTNSFKDELFGFSYSPTRKISWTSNYYLGQENPDSVASTSCTLPVQPGLCYTPINPAPNGRTHIIDNYVAFQATPKLLLVGEGDYFISRKWRNAGPGESAAPSHVDGGAAYAQYQFDPRASLAIRGEYLSDRNGLFSNASQALKEATIAYKYNFADGFVGFLEYRRDWSNTKYFLQGPNNTPSNHQDVVTLGMVWSYGGKQGAW</sequence>
<gene>
    <name evidence="3" type="ORF">SAMN05421819_1694</name>
</gene>
<dbReference type="Proteomes" id="UP000236728">
    <property type="component" value="Unassembled WGS sequence"/>
</dbReference>
<evidence type="ECO:0000256" key="1">
    <source>
        <dbReference type="SAM" id="Coils"/>
    </source>
</evidence>
<keyword evidence="1" id="KW-0175">Coiled coil</keyword>
<dbReference type="EMBL" id="FNVA01000002">
    <property type="protein sequence ID" value="SEG01609.1"/>
    <property type="molecule type" value="Genomic_DNA"/>
</dbReference>
<feature type="signal peptide" evidence="2">
    <location>
        <begin position="1"/>
        <end position="40"/>
    </location>
</feature>
<proteinExistence type="predicted"/>
<feature type="coiled-coil region" evidence="1">
    <location>
        <begin position="55"/>
        <end position="82"/>
    </location>
</feature>
<evidence type="ECO:0000313" key="4">
    <source>
        <dbReference type="Proteomes" id="UP000236728"/>
    </source>
</evidence>
<dbReference type="InterPro" id="IPR011486">
    <property type="entry name" value="BBP2"/>
</dbReference>